<dbReference type="Proteomes" id="UP000504724">
    <property type="component" value="Chromosome"/>
</dbReference>
<dbReference type="EMBL" id="CP054020">
    <property type="protein sequence ID" value="QKI89162.1"/>
    <property type="molecule type" value="Genomic_DNA"/>
</dbReference>
<keyword evidence="2" id="KW-1185">Reference proteome</keyword>
<protein>
    <submittedName>
        <fullName evidence="1">HopJ type III effector protein</fullName>
    </submittedName>
</protein>
<dbReference type="RefSeq" id="WP_173285055.1">
    <property type="nucleotide sequence ID" value="NZ_CP054020.1"/>
</dbReference>
<reference evidence="1 2" key="1">
    <citation type="submission" date="2020-05" db="EMBL/GenBank/DDBJ databases">
        <title>Thiomicrorhabdus sediminis sp.nov. and Thiomicrorhabdus xiamenensis sp.nov., novel sulfur-oxidizing bacteria isolated from coastal sediment.</title>
        <authorList>
            <person name="Liu X."/>
        </authorList>
    </citation>
    <scope>NUCLEOTIDE SEQUENCE [LARGE SCALE GENOMIC DNA]</scope>
    <source>
        <strain evidence="1 2">G2</strain>
    </source>
</reference>
<evidence type="ECO:0000313" key="1">
    <source>
        <dbReference type="EMBL" id="QKI89162.1"/>
    </source>
</evidence>
<dbReference type="Gene3D" id="3.20.160.10">
    <property type="entry name" value="vpa0580 domain like"/>
    <property type="match status" value="1"/>
</dbReference>
<dbReference type="AlphaFoldDB" id="A0A7D4T0F3"/>
<name>A0A7D4T0F3_9GAMM</name>
<evidence type="ECO:0000313" key="2">
    <source>
        <dbReference type="Proteomes" id="UP000504724"/>
    </source>
</evidence>
<dbReference type="Pfam" id="PF08888">
    <property type="entry name" value="HopJ"/>
    <property type="match status" value="1"/>
</dbReference>
<sequence length="112" mass="12538">MTISELISAASNAPVEFSRTMQVIDDNYIFVPTEFKNGQTTNAADTNNGSCKLFAFAQLNNLDEQTTLNLFGDFYTKDVLQNPQGDDHQNIRNFMQYGWAGIEFTSQPLSAK</sequence>
<accession>A0A7D4T0F3</accession>
<gene>
    <name evidence="1" type="ORF">HQN79_06075</name>
</gene>
<dbReference type="KEGG" id="txa:HQN79_06075"/>
<organism evidence="1 2">
    <name type="scientific">Thiomicrorhabdus xiamenensis</name>
    <dbReference type="NCBI Taxonomy" id="2739063"/>
    <lineage>
        <taxon>Bacteria</taxon>
        <taxon>Pseudomonadati</taxon>
        <taxon>Pseudomonadota</taxon>
        <taxon>Gammaproteobacteria</taxon>
        <taxon>Thiotrichales</taxon>
        <taxon>Piscirickettsiaceae</taxon>
        <taxon>Thiomicrorhabdus</taxon>
    </lineage>
</organism>
<dbReference type="InterPro" id="IPR038604">
    <property type="entry name" value="HopJ_sf"/>
</dbReference>
<dbReference type="InterPro" id="IPR014984">
    <property type="entry name" value="HopJ"/>
</dbReference>
<proteinExistence type="predicted"/>